<protein>
    <submittedName>
        <fullName evidence="2">Uncharacterized protein</fullName>
    </submittedName>
</protein>
<dbReference type="Proteomes" id="UP000592180">
    <property type="component" value="Unassembled WGS sequence"/>
</dbReference>
<accession>A0A840K9Y8</accession>
<evidence type="ECO:0000313" key="3">
    <source>
        <dbReference type="Proteomes" id="UP000592180"/>
    </source>
</evidence>
<gene>
    <name evidence="2" type="ORF">HNP38_001441</name>
</gene>
<keyword evidence="3" id="KW-1185">Reference proteome</keyword>
<organism evidence="2 3">
    <name type="scientific">Chryseobacterium defluvii</name>
    <dbReference type="NCBI Taxonomy" id="160396"/>
    <lineage>
        <taxon>Bacteria</taxon>
        <taxon>Pseudomonadati</taxon>
        <taxon>Bacteroidota</taxon>
        <taxon>Flavobacteriia</taxon>
        <taxon>Flavobacteriales</taxon>
        <taxon>Weeksellaceae</taxon>
        <taxon>Chryseobacterium group</taxon>
        <taxon>Chryseobacterium</taxon>
    </lineage>
</organism>
<reference evidence="2 3" key="1">
    <citation type="submission" date="2020-08" db="EMBL/GenBank/DDBJ databases">
        <title>Functional genomics of gut bacteria from endangered species of beetles.</title>
        <authorList>
            <person name="Carlos-Shanley C."/>
        </authorList>
    </citation>
    <scope>NUCLEOTIDE SEQUENCE [LARGE SCALE GENOMIC DNA]</scope>
    <source>
        <strain evidence="2 3">S00151</strain>
    </source>
</reference>
<dbReference type="RefSeq" id="WP_184186674.1">
    <property type="nucleotide sequence ID" value="NZ_JACHLE010000001.1"/>
</dbReference>
<sequence>MKKILFSLIVGLSATSVHAQINIPSVPQEIITGENAFLDASPYSAGNGWGPSESKGLVFPETDLAQFQFKTDGISPISFSNAFNGMIVYNTGTGTTADPALNTQTANLEPGFYYFYNPTGSSTLSVADGVWMPLGASSTVDIKTTETVTNISVAGAQVYARKGNFQTNGTSTSPISYNPDGPITIPNTATDGLYRVTIFNPNGSGVYSTTVYSYDTATGALITGSPNISVVLPSGDYPYTVEYFK</sequence>
<dbReference type="AlphaFoldDB" id="A0A840K9Y8"/>
<evidence type="ECO:0000256" key="1">
    <source>
        <dbReference type="SAM" id="SignalP"/>
    </source>
</evidence>
<comment type="caution">
    <text evidence="2">The sequence shown here is derived from an EMBL/GenBank/DDBJ whole genome shotgun (WGS) entry which is preliminary data.</text>
</comment>
<keyword evidence="1" id="KW-0732">Signal</keyword>
<dbReference type="EMBL" id="JACHLE010000001">
    <property type="protein sequence ID" value="MBB4806169.1"/>
    <property type="molecule type" value="Genomic_DNA"/>
</dbReference>
<feature type="chain" id="PRO_5032972665" evidence="1">
    <location>
        <begin position="20"/>
        <end position="245"/>
    </location>
</feature>
<proteinExistence type="predicted"/>
<evidence type="ECO:0000313" key="2">
    <source>
        <dbReference type="EMBL" id="MBB4806169.1"/>
    </source>
</evidence>
<feature type="signal peptide" evidence="1">
    <location>
        <begin position="1"/>
        <end position="19"/>
    </location>
</feature>
<name>A0A840K9Y8_9FLAO</name>